<sequence>MPVFETIFKEIKTPMAILKRDYRGLYVERCNDAFTQLVGYTEAELTRLKLDALFQAWSESSLTEKLTPYTLRTKQNQKIHVKISCRKNSSSSQPTWICTAHDESAKLWIQAQMQRHTVLISGIINAKNMFERADKKLPYFLLGQDIALLDRSIMSIIHEEEQGRVLEAIRRAVLDRRSESLSIRTKWLGNEESLEVTFSPFYHSDNTLNQFAYVVTDFSSKEDNPSVKLKIMMARCNLSAVDLSESTGISVQTISKLRNGRIHKPQRLTALLLASELGVKPQDIWE</sequence>
<dbReference type="SUPFAM" id="SSF55785">
    <property type="entry name" value="PYP-like sensor domain (PAS domain)"/>
    <property type="match status" value="1"/>
</dbReference>
<dbReference type="Pfam" id="PF13443">
    <property type="entry name" value="HTH_26"/>
    <property type="match status" value="1"/>
</dbReference>
<dbReference type="SMART" id="SM00530">
    <property type="entry name" value="HTH_XRE"/>
    <property type="match status" value="1"/>
</dbReference>
<keyword evidence="3" id="KW-1185">Reference proteome</keyword>
<evidence type="ECO:0000313" key="2">
    <source>
        <dbReference type="EMBL" id="MBB3113326.1"/>
    </source>
</evidence>
<accession>A0A7W5B3M3</accession>
<reference evidence="2 3" key="1">
    <citation type="submission" date="2020-08" db="EMBL/GenBank/DDBJ databases">
        <title>Genomic Encyclopedia of Type Strains, Phase III (KMG-III): the genomes of soil and plant-associated and newly described type strains.</title>
        <authorList>
            <person name="Whitman W."/>
        </authorList>
    </citation>
    <scope>NUCLEOTIDE SEQUENCE [LARGE SCALE GENOMIC DNA]</scope>
    <source>
        <strain evidence="2 3">CECT 5862</strain>
    </source>
</reference>
<dbReference type="InterPro" id="IPR010982">
    <property type="entry name" value="Lambda_DNA-bd_dom_sf"/>
</dbReference>
<dbReference type="Gene3D" id="1.10.260.40">
    <property type="entry name" value="lambda repressor-like DNA-binding domains"/>
    <property type="match status" value="1"/>
</dbReference>
<dbReference type="InterPro" id="IPR000014">
    <property type="entry name" value="PAS"/>
</dbReference>
<dbReference type="InterPro" id="IPR035965">
    <property type="entry name" value="PAS-like_dom_sf"/>
</dbReference>
<proteinExistence type="predicted"/>
<dbReference type="EMBL" id="JACHXK010000018">
    <property type="protein sequence ID" value="MBB3113326.1"/>
    <property type="molecule type" value="Genomic_DNA"/>
</dbReference>
<dbReference type="PROSITE" id="PS50943">
    <property type="entry name" value="HTH_CROC1"/>
    <property type="match status" value="1"/>
</dbReference>
<dbReference type="Gene3D" id="3.30.450.20">
    <property type="entry name" value="PAS domain"/>
    <property type="match status" value="1"/>
</dbReference>
<dbReference type="GO" id="GO:0003677">
    <property type="term" value="F:DNA binding"/>
    <property type="evidence" value="ECO:0007669"/>
    <property type="project" value="UniProtKB-KW"/>
</dbReference>
<name>A0A7W5B3M3_9BACL</name>
<dbReference type="CDD" id="cd00130">
    <property type="entry name" value="PAS"/>
    <property type="match status" value="1"/>
</dbReference>
<evidence type="ECO:0000259" key="1">
    <source>
        <dbReference type="PROSITE" id="PS50943"/>
    </source>
</evidence>
<keyword evidence="2" id="KW-0238">DNA-binding</keyword>
<protein>
    <submittedName>
        <fullName evidence="2">DNA-binding Xre family transcriptional regulator</fullName>
    </submittedName>
</protein>
<dbReference type="CDD" id="cd00093">
    <property type="entry name" value="HTH_XRE"/>
    <property type="match status" value="1"/>
</dbReference>
<dbReference type="AlphaFoldDB" id="A0A7W5B3M3"/>
<organism evidence="2 3">
    <name type="scientific">Paenibacillus phyllosphaerae</name>
    <dbReference type="NCBI Taxonomy" id="274593"/>
    <lineage>
        <taxon>Bacteria</taxon>
        <taxon>Bacillati</taxon>
        <taxon>Bacillota</taxon>
        <taxon>Bacilli</taxon>
        <taxon>Bacillales</taxon>
        <taxon>Paenibacillaceae</taxon>
        <taxon>Paenibacillus</taxon>
    </lineage>
</organism>
<dbReference type="InterPro" id="IPR001387">
    <property type="entry name" value="Cro/C1-type_HTH"/>
</dbReference>
<gene>
    <name evidence="2" type="ORF">FHS18_005438</name>
</gene>
<dbReference type="RefSeq" id="WP_183603418.1">
    <property type="nucleotide sequence ID" value="NZ_JACHXK010000018.1"/>
</dbReference>
<dbReference type="Pfam" id="PF13426">
    <property type="entry name" value="PAS_9"/>
    <property type="match status" value="1"/>
</dbReference>
<feature type="domain" description="HTH cro/C1-type" evidence="1">
    <location>
        <begin position="229"/>
        <end position="284"/>
    </location>
</feature>
<evidence type="ECO:0000313" key="3">
    <source>
        <dbReference type="Proteomes" id="UP000570361"/>
    </source>
</evidence>
<dbReference type="Proteomes" id="UP000570361">
    <property type="component" value="Unassembled WGS sequence"/>
</dbReference>
<dbReference type="SUPFAM" id="SSF47413">
    <property type="entry name" value="lambda repressor-like DNA-binding domains"/>
    <property type="match status" value="1"/>
</dbReference>
<comment type="caution">
    <text evidence="2">The sequence shown here is derived from an EMBL/GenBank/DDBJ whole genome shotgun (WGS) entry which is preliminary data.</text>
</comment>